<dbReference type="Gene3D" id="6.10.340.10">
    <property type="match status" value="1"/>
</dbReference>
<dbReference type="Pfam" id="PF17201">
    <property type="entry name" value="Cache_3-Cache_2"/>
    <property type="match status" value="1"/>
</dbReference>
<keyword evidence="9" id="KW-1185">Reference proteome</keyword>
<dbReference type="SMART" id="SM00304">
    <property type="entry name" value="HAMP"/>
    <property type="match status" value="2"/>
</dbReference>
<keyword evidence="1" id="KW-0145">Chemotaxis</keyword>
<feature type="transmembrane region" description="Helical" evidence="5">
    <location>
        <begin position="12"/>
        <end position="33"/>
    </location>
</feature>
<feature type="region of interest" description="Disordered" evidence="4">
    <location>
        <begin position="599"/>
        <end position="644"/>
    </location>
</feature>
<dbReference type="InterPro" id="IPR051310">
    <property type="entry name" value="MCP_chemotaxis"/>
</dbReference>
<reference evidence="8 9" key="1">
    <citation type="submission" date="2018-06" db="EMBL/GenBank/DDBJ databases">
        <title>Genomic Encyclopedia of Archaeal and Bacterial Type Strains, Phase II (KMG-II): from individual species to whole genera.</title>
        <authorList>
            <person name="Goeker M."/>
        </authorList>
    </citation>
    <scope>NUCLEOTIDE SEQUENCE [LARGE SCALE GENOMIC DNA]</scope>
    <source>
        <strain evidence="8 9">DSM 22011</strain>
    </source>
</reference>
<feature type="domain" description="HAMP" evidence="7">
    <location>
        <begin position="220"/>
        <end position="273"/>
    </location>
</feature>
<feature type="domain" description="Methyl-accepting transducer" evidence="6">
    <location>
        <begin position="344"/>
        <end position="573"/>
    </location>
</feature>
<evidence type="ECO:0000259" key="7">
    <source>
        <dbReference type="PROSITE" id="PS50885"/>
    </source>
</evidence>
<keyword evidence="5" id="KW-0472">Membrane</keyword>
<dbReference type="PANTHER" id="PTHR43531:SF11">
    <property type="entry name" value="METHYL-ACCEPTING CHEMOTAXIS PROTEIN 3"/>
    <property type="match status" value="1"/>
</dbReference>
<comment type="similarity">
    <text evidence="2">Belongs to the methyl-accepting chemotaxis (MCP) protein family.</text>
</comment>
<evidence type="ECO:0000259" key="6">
    <source>
        <dbReference type="PROSITE" id="PS50111"/>
    </source>
</evidence>
<evidence type="ECO:0000256" key="3">
    <source>
        <dbReference type="PROSITE-ProRule" id="PRU00284"/>
    </source>
</evidence>
<dbReference type="GO" id="GO:0006935">
    <property type="term" value="P:chemotaxis"/>
    <property type="evidence" value="ECO:0007669"/>
    <property type="project" value="UniProtKB-KW"/>
</dbReference>
<comment type="caution">
    <text evidence="8">The sequence shown here is derived from an EMBL/GenBank/DDBJ whole genome shotgun (WGS) entry which is preliminary data.</text>
</comment>
<protein>
    <submittedName>
        <fullName evidence="8">Methyl-accepting chemotaxis protein</fullName>
    </submittedName>
</protein>
<evidence type="ECO:0000256" key="5">
    <source>
        <dbReference type="SAM" id="Phobius"/>
    </source>
</evidence>
<dbReference type="Pfam" id="PF00015">
    <property type="entry name" value="MCPsignal"/>
    <property type="match status" value="1"/>
</dbReference>
<dbReference type="InterPro" id="IPR003660">
    <property type="entry name" value="HAMP_dom"/>
</dbReference>
<accession>A0A327Y0G5</accession>
<name>A0A327Y0G5_9RHOB</name>
<keyword evidence="5" id="KW-1133">Transmembrane helix</keyword>
<evidence type="ECO:0000313" key="8">
    <source>
        <dbReference type="EMBL" id="RAK13165.1"/>
    </source>
</evidence>
<dbReference type="Pfam" id="PF00672">
    <property type="entry name" value="HAMP"/>
    <property type="match status" value="1"/>
</dbReference>
<dbReference type="CDD" id="cd06225">
    <property type="entry name" value="HAMP"/>
    <property type="match status" value="1"/>
</dbReference>
<feature type="domain" description="HAMP" evidence="7">
    <location>
        <begin position="283"/>
        <end position="339"/>
    </location>
</feature>
<dbReference type="GO" id="GO:0016020">
    <property type="term" value="C:membrane"/>
    <property type="evidence" value="ECO:0007669"/>
    <property type="project" value="InterPro"/>
</dbReference>
<dbReference type="SUPFAM" id="SSF58104">
    <property type="entry name" value="Methyl-accepting chemotaxis protein (MCP) signaling domain"/>
    <property type="match status" value="1"/>
</dbReference>
<evidence type="ECO:0000313" key="9">
    <source>
        <dbReference type="Proteomes" id="UP000249165"/>
    </source>
</evidence>
<dbReference type="SUPFAM" id="SSF103190">
    <property type="entry name" value="Sensory domain-like"/>
    <property type="match status" value="1"/>
</dbReference>
<dbReference type="Gene3D" id="1.10.287.950">
    <property type="entry name" value="Methyl-accepting chemotaxis protein"/>
    <property type="match status" value="1"/>
</dbReference>
<dbReference type="InterPro" id="IPR004089">
    <property type="entry name" value="MCPsignal_dom"/>
</dbReference>
<dbReference type="OrthoDB" id="9814362at2"/>
<dbReference type="EMBL" id="QLMG01000040">
    <property type="protein sequence ID" value="RAK13165.1"/>
    <property type="molecule type" value="Genomic_DNA"/>
</dbReference>
<organism evidence="8 9">
    <name type="scientific">Salipiger aestuarii</name>
    <dbReference type="NCBI Taxonomy" id="568098"/>
    <lineage>
        <taxon>Bacteria</taxon>
        <taxon>Pseudomonadati</taxon>
        <taxon>Pseudomonadota</taxon>
        <taxon>Alphaproteobacteria</taxon>
        <taxon>Rhodobacterales</taxon>
        <taxon>Roseobacteraceae</taxon>
        <taxon>Salipiger</taxon>
    </lineage>
</organism>
<dbReference type="InterPro" id="IPR033462">
    <property type="entry name" value="Cache_3-Cache_2"/>
</dbReference>
<evidence type="ECO:0000256" key="2">
    <source>
        <dbReference type="ARBA" id="ARBA00029447"/>
    </source>
</evidence>
<dbReference type="GO" id="GO:0007165">
    <property type="term" value="P:signal transduction"/>
    <property type="evidence" value="ECO:0007669"/>
    <property type="project" value="UniProtKB-KW"/>
</dbReference>
<proteinExistence type="inferred from homology"/>
<evidence type="ECO:0000256" key="4">
    <source>
        <dbReference type="SAM" id="MobiDB-lite"/>
    </source>
</evidence>
<feature type="compositionally biased region" description="Low complexity" evidence="4">
    <location>
        <begin position="599"/>
        <end position="609"/>
    </location>
</feature>
<dbReference type="PROSITE" id="PS50111">
    <property type="entry name" value="CHEMOTAXIS_TRANSDUC_2"/>
    <property type="match status" value="1"/>
</dbReference>
<gene>
    <name evidence="8" type="ORF">ATI53_104031</name>
</gene>
<evidence type="ECO:0000256" key="1">
    <source>
        <dbReference type="ARBA" id="ARBA00022500"/>
    </source>
</evidence>
<sequence>MVLSKISLKARLVLSLSALLVITSTALVGFFVWETRNSLVQSAQERQDTSLRILVDQFSSQFPGITATQDDAGRIDQVQWPSLPEISGHGLIDRVGAISGETATLFGWVPEEGDFIRMTTNIIKPDGNRAVGTWLGTANPVHAAMLRKETFRGEAVILGKPYFTIYEPITNAAGEVVGIFYVGVDKSKVNAELISSVTVGVAFTLFAAALGIALMLLVLSRSLGPLWTLCGRLEQMANGDLDLDVPSLNRKDEIGVTARVIEEFRQKLAASRDLEAQVKVRRAAQDRAVAALRAGLERLAHRDLGARIEVPDGFVFPPEYEALRDDFDTGVRSLAEAMREVSTVTDAVRGAAEEIGSTSDDLARRVEDQAATLERSAAQLDALAGTSTKIAGDAASADTLAGRSRELSHQSEQVLRQAIAAITRIEQAAGQINQIVTAIDDISFQTNLLALNAGVEAARAGEAGRGFAVVASEVRSLAQTAAEAAQEIKHLIRASNDEVREGATLVQKTGSTLGELIAQVNELGTLISDISSSVQTQTKGLGEINEGVQRLEGMTQHNAAVVEELNASGQGLNAEAHRLSDTVAVFTGGALSVRRPLAPAVQAPRRAPATEQTSSGWDTVRPTPAPPAPKKAAIGTEDGVWEDF</sequence>
<dbReference type="Proteomes" id="UP000249165">
    <property type="component" value="Unassembled WGS sequence"/>
</dbReference>
<feature type="transmembrane region" description="Helical" evidence="5">
    <location>
        <begin position="193"/>
        <end position="219"/>
    </location>
</feature>
<dbReference type="PANTHER" id="PTHR43531">
    <property type="entry name" value="PROTEIN ICFG"/>
    <property type="match status" value="1"/>
</dbReference>
<dbReference type="PROSITE" id="PS50885">
    <property type="entry name" value="HAMP"/>
    <property type="match status" value="2"/>
</dbReference>
<dbReference type="SMART" id="SM00283">
    <property type="entry name" value="MA"/>
    <property type="match status" value="1"/>
</dbReference>
<keyword evidence="5" id="KW-0812">Transmembrane</keyword>
<dbReference type="CDD" id="cd11386">
    <property type="entry name" value="MCP_signal"/>
    <property type="match status" value="1"/>
</dbReference>
<dbReference type="AlphaFoldDB" id="A0A327Y0G5"/>
<dbReference type="InterPro" id="IPR029151">
    <property type="entry name" value="Sensor-like_sf"/>
</dbReference>
<keyword evidence="3" id="KW-0807">Transducer</keyword>